<feature type="active site" description="Proton acceptor" evidence="9">
    <location>
        <position position="8"/>
    </location>
</feature>
<feature type="compositionally biased region" description="Basic and acidic residues" evidence="11">
    <location>
        <begin position="353"/>
        <end position="373"/>
    </location>
</feature>
<name>A0ABZ0QQ50_9FIRM</name>
<dbReference type="SUPFAM" id="SSF51366">
    <property type="entry name" value="Ribulose-phoshate binding barrel"/>
    <property type="match status" value="1"/>
</dbReference>
<proteinExistence type="inferred from homology"/>
<keyword evidence="6 9" id="KW-0028">Amino-acid biosynthesis</keyword>
<evidence type="ECO:0000256" key="1">
    <source>
        <dbReference type="ARBA" id="ARBA00000901"/>
    </source>
</evidence>
<organism evidence="12 13">
    <name type="scientific">Thermaerobacter composti</name>
    <dbReference type="NCBI Taxonomy" id="554949"/>
    <lineage>
        <taxon>Bacteria</taxon>
        <taxon>Bacillati</taxon>
        <taxon>Bacillota</taxon>
        <taxon>Clostridia</taxon>
        <taxon>Eubacteriales</taxon>
        <taxon>Clostridiales Family XVII. Incertae Sedis</taxon>
        <taxon>Thermaerobacter</taxon>
    </lineage>
</organism>
<dbReference type="HAMAP" id="MF_01014">
    <property type="entry name" value="HisA"/>
    <property type="match status" value="1"/>
</dbReference>
<accession>A0ABZ0QQ50</accession>
<feature type="compositionally biased region" description="Low complexity" evidence="11">
    <location>
        <begin position="333"/>
        <end position="348"/>
    </location>
</feature>
<dbReference type="Proteomes" id="UP001304683">
    <property type="component" value="Chromosome"/>
</dbReference>
<sequence>MLVIPALDLRGGRLVRLWQGDYARETVYADDPVAVAQAFAAAGAPRLHVVDLDGARAGRPVHRELILRIAAAVPVPVQVGGGIRDAAAATAYLEGGVAAVILGTAAVRNPEQVADVARRYPGRVLVSLDLRDGRPAVEGWTAVAQVEQPALPGTPRGGAAPADAPLAPLLARLREAGVAHLVVTDTGRDGTLAGVDPAVFRPFLAAGFHVIAAGGVRDAADIERLREAGLWGVIAGRALYEGTLDLATALAVASGAAPPTGPRPSARARTAAAPAPAQAATAAEGAQAATGQAVEQAATAADPARTQDPAGAKPPTRVQTTAPAPTAAPPAPGGDSPPRSPGRTAPRPGRGGPEARRDRRDGAGSSGEEGRRC</sequence>
<evidence type="ECO:0000313" key="12">
    <source>
        <dbReference type="EMBL" id="WPD19620.1"/>
    </source>
</evidence>
<dbReference type="EMBL" id="CP132508">
    <property type="protein sequence ID" value="WPD19620.1"/>
    <property type="molecule type" value="Genomic_DNA"/>
</dbReference>
<dbReference type="InterPro" id="IPR013785">
    <property type="entry name" value="Aldolase_TIM"/>
</dbReference>
<evidence type="ECO:0000313" key="13">
    <source>
        <dbReference type="Proteomes" id="UP001304683"/>
    </source>
</evidence>
<evidence type="ECO:0000256" key="9">
    <source>
        <dbReference type="HAMAP-Rule" id="MF_01014"/>
    </source>
</evidence>
<dbReference type="InterPro" id="IPR006062">
    <property type="entry name" value="His_biosynth"/>
</dbReference>
<evidence type="ECO:0000256" key="6">
    <source>
        <dbReference type="ARBA" id="ARBA00022605"/>
    </source>
</evidence>
<evidence type="ECO:0000256" key="3">
    <source>
        <dbReference type="ARBA" id="ARBA00005133"/>
    </source>
</evidence>
<comment type="similarity">
    <text evidence="4 9 10">Belongs to the HisA/HisF family.</text>
</comment>
<feature type="compositionally biased region" description="Low complexity" evidence="11">
    <location>
        <begin position="254"/>
        <end position="304"/>
    </location>
</feature>
<dbReference type="InterPro" id="IPR044524">
    <property type="entry name" value="Isoase_HisA-like"/>
</dbReference>
<keyword evidence="7 9" id="KW-0368">Histidine biosynthesis</keyword>
<comment type="catalytic activity">
    <reaction evidence="1 9">
        <text>1-(5-phospho-beta-D-ribosyl)-5-[(5-phospho-beta-D-ribosylamino)methylideneamino]imidazole-4-carboxamide = 5-[(5-phospho-1-deoxy-D-ribulos-1-ylimino)methylamino]-1-(5-phospho-beta-D-ribosyl)imidazole-4-carboxamide</text>
        <dbReference type="Rhea" id="RHEA:15469"/>
        <dbReference type="ChEBI" id="CHEBI:58435"/>
        <dbReference type="ChEBI" id="CHEBI:58525"/>
        <dbReference type="EC" id="5.3.1.16"/>
    </reaction>
</comment>
<evidence type="ECO:0000256" key="7">
    <source>
        <dbReference type="ARBA" id="ARBA00023102"/>
    </source>
</evidence>
<keyword evidence="8 9" id="KW-0413">Isomerase</keyword>
<dbReference type="Gene3D" id="3.20.20.70">
    <property type="entry name" value="Aldolase class I"/>
    <property type="match status" value="1"/>
</dbReference>
<keyword evidence="5 9" id="KW-0963">Cytoplasm</keyword>
<feature type="compositionally biased region" description="Low complexity" evidence="11">
    <location>
        <begin position="314"/>
        <end position="325"/>
    </location>
</feature>
<protein>
    <recommendedName>
        <fullName evidence="9">1-(5-phosphoribosyl)-5-[(5-phosphoribosylamino)methylideneamino] imidazole-4-carboxamide isomerase</fullName>
        <ecNumber evidence="9">5.3.1.16</ecNumber>
    </recommendedName>
    <alternativeName>
        <fullName evidence="9">Phosphoribosylformimino-5-aminoimidazole carboxamide ribotide isomerase</fullName>
    </alternativeName>
</protein>
<gene>
    <name evidence="9" type="primary">hisA</name>
    <name evidence="12" type="ORF">Q5761_02820</name>
</gene>
<comment type="pathway">
    <text evidence="3 9">Amino-acid biosynthesis; L-histidine biosynthesis; L-histidine from 5-phospho-alpha-D-ribose 1-diphosphate: step 4/9.</text>
</comment>
<dbReference type="InterPro" id="IPR023016">
    <property type="entry name" value="HisA/PriA"/>
</dbReference>
<dbReference type="RefSeq" id="WP_318751119.1">
    <property type="nucleotide sequence ID" value="NZ_CP132508.1"/>
</dbReference>
<comment type="subcellular location">
    <subcellularLocation>
        <location evidence="2 9">Cytoplasm</location>
    </subcellularLocation>
</comment>
<evidence type="ECO:0000256" key="4">
    <source>
        <dbReference type="ARBA" id="ARBA00009667"/>
    </source>
</evidence>
<reference evidence="12 13" key="1">
    <citation type="submission" date="2023-08" db="EMBL/GenBank/DDBJ databases">
        <title>Genome sequence of Thermaerobacter compostii strain Ins1, a spore-forming filamentous bacterium isolated from a deep geothermal reservoir.</title>
        <authorList>
            <person name="Bregnard D."/>
            <person name="Gonzalez D."/>
            <person name="Junier P."/>
        </authorList>
    </citation>
    <scope>NUCLEOTIDE SEQUENCE [LARGE SCALE GENOMIC DNA]</scope>
    <source>
        <strain evidence="12 13">Ins1</strain>
    </source>
</reference>
<evidence type="ECO:0000256" key="5">
    <source>
        <dbReference type="ARBA" id="ARBA00022490"/>
    </source>
</evidence>
<dbReference type="Pfam" id="PF00977">
    <property type="entry name" value="His_biosynth"/>
    <property type="match status" value="1"/>
</dbReference>
<dbReference type="InterPro" id="IPR011060">
    <property type="entry name" value="RibuloseP-bd_barrel"/>
</dbReference>
<evidence type="ECO:0000256" key="11">
    <source>
        <dbReference type="SAM" id="MobiDB-lite"/>
    </source>
</evidence>
<dbReference type="PANTHER" id="PTHR43090:SF2">
    <property type="entry name" value="1-(5-PHOSPHORIBOSYL)-5-[(5-PHOSPHORIBOSYLAMINO)METHYLIDENEAMINO] IMIDAZOLE-4-CARBOXAMIDE ISOMERASE"/>
    <property type="match status" value="1"/>
</dbReference>
<evidence type="ECO:0000256" key="10">
    <source>
        <dbReference type="RuleBase" id="RU003657"/>
    </source>
</evidence>
<dbReference type="EC" id="5.3.1.16" evidence="9"/>
<keyword evidence="13" id="KW-1185">Reference proteome</keyword>
<evidence type="ECO:0000256" key="2">
    <source>
        <dbReference type="ARBA" id="ARBA00004496"/>
    </source>
</evidence>
<evidence type="ECO:0000256" key="8">
    <source>
        <dbReference type="ARBA" id="ARBA00023235"/>
    </source>
</evidence>
<dbReference type="PANTHER" id="PTHR43090">
    <property type="entry name" value="1-(5-PHOSPHORIBOSYL)-5-[(5-PHOSPHORIBOSYLAMINO)METHYLIDENEAMINO] IMIDAZOLE-4-CARBOXAMIDE ISOMERASE"/>
    <property type="match status" value="1"/>
</dbReference>
<feature type="region of interest" description="Disordered" evidence="11">
    <location>
        <begin position="254"/>
        <end position="373"/>
    </location>
</feature>
<feature type="active site" description="Proton donor" evidence="9">
    <location>
        <position position="129"/>
    </location>
</feature>
<dbReference type="CDD" id="cd04732">
    <property type="entry name" value="HisA"/>
    <property type="match status" value="1"/>
</dbReference>